<feature type="transmembrane region" description="Helical" evidence="1">
    <location>
        <begin position="6"/>
        <end position="28"/>
    </location>
</feature>
<feature type="domain" description="Urease accessory protein UreH-like transmembrane" evidence="2">
    <location>
        <begin position="8"/>
        <end position="211"/>
    </location>
</feature>
<feature type="transmembrane region" description="Helical" evidence="1">
    <location>
        <begin position="200"/>
        <end position="217"/>
    </location>
</feature>
<dbReference type="Pfam" id="PF13386">
    <property type="entry name" value="DsbD_2"/>
    <property type="match status" value="1"/>
</dbReference>
<feature type="transmembrane region" description="Helical" evidence="1">
    <location>
        <begin position="40"/>
        <end position="66"/>
    </location>
</feature>
<evidence type="ECO:0000313" key="3">
    <source>
        <dbReference type="EMBL" id="TKB45831.1"/>
    </source>
</evidence>
<organism evidence="3 4">
    <name type="scientific">Thalassotalea mangrovi</name>
    <dbReference type="NCBI Taxonomy" id="2572245"/>
    <lineage>
        <taxon>Bacteria</taxon>
        <taxon>Pseudomonadati</taxon>
        <taxon>Pseudomonadota</taxon>
        <taxon>Gammaproteobacteria</taxon>
        <taxon>Alteromonadales</taxon>
        <taxon>Colwelliaceae</taxon>
        <taxon>Thalassotalea</taxon>
    </lineage>
</organism>
<feature type="transmembrane region" description="Helical" evidence="1">
    <location>
        <begin position="123"/>
        <end position="142"/>
    </location>
</feature>
<dbReference type="PANTHER" id="PTHR42208:SF1">
    <property type="entry name" value="HEAVY METAL TRANSPORTER"/>
    <property type="match status" value="1"/>
</dbReference>
<dbReference type="EMBL" id="SWDB01000011">
    <property type="protein sequence ID" value="TKB45831.1"/>
    <property type="molecule type" value="Genomic_DNA"/>
</dbReference>
<proteinExistence type="predicted"/>
<dbReference type="PANTHER" id="PTHR42208">
    <property type="entry name" value="HEAVY METAL TRANSPORTER-RELATED"/>
    <property type="match status" value="1"/>
</dbReference>
<dbReference type="OrthoDB" id="9798690at2"/>
<dbReference type="AlphaFoldDB" id="A0A4U1B7F1"/>
<comment type="caution">
    <text evidence="3">The sequence shown here is derived from an EMBL/GenBank/DDBJ whole genome shotgun (WGS) entry which is preliminary data.</text>
</comment>
<dbReference type="Proteomes" id="UP000307999">
    <property type="component" value="Unassembled WGS sequence"/>
</dbReference>
<evidence type="ECO:0000256" key="1">
    <source>
        <dbReference type="SAM" id="Phobius"/>
    </source>
</evidence>
<feature type="transmembrane region" description="Helical" evidence="1">
    <location>
        <begin position="78"/>
        <end position="102"/>
    </location>
</feature>
<protein>
    <submittedName>
        <fullName evidence="3">Sulfite exporter TauE/SafE family protein</fullName>
    </submittedName>
</protein>
<name>A0A4U1B7F1_9GAMM</name>
<keyword evidence="4" id="KW-1185">Reference proteome</keyword>
<evidence type="ECO:0000259" key="2">
    <source>
        <dbReference type="Pfam" id="PF13386"/>
    </source>
</evidence>
<keyword evidence="1" id="KW-0812">Transmembrane</keyword>
<dbReference type="InterPro" id="IPR039447">
    <property type="entry name" value="UreH-like_TM_dom"/>
</dbReference>
<keyword evidence="1" id="KW-1133">Transmembrane helix</keyword>
<feature type="transmembrane region" description="Helical" evidence="1">
    <location>
        <begin position="162"/>
        <end position="188"/>
    </location>
</feature>
<sequence>MEMDFISAFLVGLAGAGHCIAMCGGITSMLTRSVGNARPALYLVIAYNLGRIGSYTLAGVIAGLSGSLAAKSIGMPVAILQVIAAIFLIFLGLYIGQWLFLLNRVEAVGKLLWQRIQPLSKRFIPVNSGYQALALGAIWGWLPCGLVYSTLTWSLASGSWHQGGLIMLAFGIGTLPALLTLSAGFNWFTQNLKNTWVKKVSGLLLLTYGFYSLHIALKNLF</sequence>
<keyword evidence="1" id="KW-0472">Membrane</keyword>
<evidence type="ECO:0000313" key="4">
    <source>
        <dbReference type="Proteomes" id="UP000307999"/>
    </source>
</evidence>
<accession>A0A4U1B7F1</accession>
<reference evidence="3 4" key="1">
    <citation type="submission" date="2019-04" db="EMBL/GenBank/DDBJ databases">
        <title>Thalassotalea guangxiensis sp. nov., isolated from sediment of the coastal wetland.</title>
        <authorList>
            <person name="Zheng S."/>
            <person name="Zhang D."/>
        </authorList>
    </citation>
    <scope>NUCLEOTIDE SEQUENCE [LARGE SCALE GENOMIC DNA]</scope>
    <source>
        <strain evidence="3 4">ZS-4</strain>
    </source>
</reference>
<gene>
    <name evidence="3" type="ORF">E8M12_06180</name>
</gene>